<dbReference type="InterPro" id="IPR009057">
    <property type="entry name" value="Homeodomain-like_sf"/>
</dbReference>
<reference evidence="2" key="2">
    <citation type="submission" date="2021-04" db="EMBL/GenBank/DDBJ databases">
        <title>Complete Genome and methylome analysis of Thiothrix fructosivorans ATCC 49748.</title>
        <authorList>
            <person name="Fomenkov A."/>
            <person name="Sun L."/>
            <person name="Vincze T."/>
            <person name="Grabovich M.Y."/>
            <person name="Roberts R.J."/>
        </authorList>
    </citation>
    <scope>NUCLEOTIDE SEQUENCE</scope>
    <source>
        <strain evidence="2">ATCC 49748</strain>
        <plasmid evidence="2">pTfr153</plasmid>
    </source>
</reference>
<dbReference type="Gene3D" id="1.10.10.60">
    <property type="entry name" value="Homeodomain-like"/>
    <property type="match status" value="1"/>
</dbReference>
<dbReference type="GO" id="GO:0043565">
    <property type="term" value="F:sequence-specific DNA binding"/>
    <property type="evidence" value="ECO:0007669"/>
    <property type="project" value="InterPro"/>
</dbReference>
<dbReference type="InterPro" id="IPR050207">
    <property type="entry name" value="Trans_regulatory_Fis"/>
</dbReference>
<dbReference type="Proteomes" id="UP000664466">
    <property type="component" value="Unassembled WGS sequence"/>
</dbReference>
<geneLocation type="plasmid" evidence="2">
    <name>pTfr153</name>
</geneLocation>
<proteinExistence type="predicted"/>
<dbReference type="PANTHER" id="PTHR47918">
    <property type="entry name" value="DNA-BINDING PROTEIN FIS"/>
    <property type="match status" value="1"/>
</dbReference>
<dbReference type="EMBL" id="JAFMPM010000004">
    <property type="protein sequence ID" value="MBO0611371.1"/>
    <property type="molecule type" value="Genomic_DNA"/>
</dbReference>
<name>A0A8B0SSS2_9GAMM</name>
<dbReference type="EMBL" id="CP072750">
    <property type="protein sequence ID" value="QTX13058.1"/>
    <property type="molecule type" value="Genomic_DNA"/>
</dbReference>
<gene>
    <name evidence="1" type="ORF">J1836_00255</name>
    <name evidence="2" type="ORF">J1836_020365</name>
</gene>
<accession>A0A8B0SSS2</accession>
<reference evidence="1 3" key="1">
    <citation type="submission" date="2021-03" db="EMBL/GenBank/DDBJ databases">
        <title>Draft genome and methylome analysis of Thiotrix fructosivoruns ATCC 49748.</title>
        <authorList>
            <person name="Fomenkov A."/>
            <person name="Grabovich M.Y."/>
            <person name="Roberts R.J."/>
        </authorList>
    </citation>
    <scope>NUCLEOTIDE SEQUENCE [LARGE SCALE GENOMIC DNA]</scope>
    <source>
        <strain evidence="1 3">ATCC 49748</strain>
        <plasmid evidence="1">pTfr153</plasmid>
    </source>
</reference>
<evidence type="ECO:0000313" key="2">
    <source>
        <dbReference type="EMBL" id="QTX13058.1"/>
    </source>
</evidence>
<dbReference type="AlphaFoldDB" id="A0A8B0SSS2"/>
<dbReference type="PANTHER" id="PTHR47918:SF1">
    <property type="entry name" value="DNA-BINDING PROTEIN FIS"/>
    <property type="match status" value="1"/>
</dbReference>
<evidence type="ECO:0000313" key="3">
    <source>
        <dbReference type="Proteomes" id="UP000664466"/>
    </source>
</evidence>
<sequence length="84" mass="10012">MKTMISDDVREELDLAITKMTQNYLDQLEGMEPHNFYIFFQDEVDRPMLEFMMEYSKHNVNRASTYLGVNPLDLIAKLKRHNLL</sequence>
<dbReference type="SUPFAM" id="SSF46689">
    <property type="entry name" value="Homeodomain-like"/>
    <property type="match status" value="1"/>
</dbReference>
<keyword evidence="2" id="KW-0614">Plasmid</keyword>
<protein>
    <submittedName>
        <fullName evidence="2">Fis family transcriptional regulator</fullName>
    </submittedName>
</protein>
<keyword evidence="3" id="KW-1185">Reference proteome</keyword>
<evidence type="ECO:0000313" key="1">
    <source>
        <dbReference type="EMBL" id="MBO0611371.1"/>
    </source>
</evidence>
<organism evidence="2">
    <name type="scientific">Thiothrix fructosivorans</name>
    <dbReference type="NCBI Taxonomy" id="111770"/>
    <lineage>
        <taxon>Bacteria</taxon>
        <taxon>Pseudomonadati</taxon>
        <taxon>Pseudomonadota</taxon>
        <taxon>Gammaproteobacteria</taxon>
        <taxon>Thiotrichales</taxon>
        <taxon>Thiotrichaceae</taxon>
        <taxon>Thiothrix</taxon>
    </lineage>
</organism>